<keyword evidence="2" id="KW-1185">Reference proteome</keyword>
<evidence type="ECO:0000313" key="2">
    <source>
        <dbReference type="Proteomes" id="UP000309997"/>
    </source>
</evidence>
<reference evidence="1 2" key="1">
    <citation type="journal article" date="2024" name="Plant Biotechnol. J.">
        <title>Genome and CRISPR/Cas9 system of a widespread forest tree (Populus alba) in the world.</title>
        <authorList>
            <person name="Liu Y.J."/>
            <person name="Jiang P.F."/>
            <person name="Han X.M."/>
            <person name="Li X.Y."/>
            <person name="Wang H.M."/>
            <person name="Wang Y.J."/>
            <person name="Wang X.X."/>
            <person name="Zeng Q.Y."/>
        </authorList>
    </citation>
    <scope>NUCLEOTIDE SEQUENCE [LARGE SCALE GENOMIC DNA]</scope>
    <source>
        <strain evidence="2">cv. PAL-ZL1</strain>
    </source>
</reference>
<organism evidence="1 2">
    <name type="scientific">Populus alba</name>
    <name type="common">White poplar</name>
    <dbReference type="NCBI Taxonomy" id="43335"/>
    <lineage>
        <taxon>Eukaryota</taxon>
        <taxon>Viridiplantae</taxon>
        <taxon>Streptophyta</taxon>
        <taxon>Embryophyta</taxon>
        <taxon>Tracheophyta</taxon>
        <taxon>Spermatophyta</taxon>
        <taxon>Magnoliopsida</taxon>
        <taxon>eudicotyledons</taxon>
        <taxon>Gunneridae</taxon>
        <taxon>Pentapetalae</taxon>
        <taxon>rosids</taxon>
        <taxon>fabids</taxon>
        <taxon>Malpighiales</taxon>
        <taxon>Salicaceae</taxon>
        <taxon>Saliceae</taxon>
        <taxon>Populus</taxon>
    </lineage>
</organism>
<accession>A0ACC4C6F4</accession>
<sequence length="382" mass="42788">MLNNNNTMEMVASLSHPFHCPLRLRYKRSSNISQPSLLQFRACKEPFVGCSTYKQAVLWNSYNSTLNGASCIPRKHVYVPWYNYLQEFNQTMVHKQAKASRPVVVRSELAGTGIPDSAYPLSDITFGSKVRGIGFYAVTAIAAIFLIVLMIAQHPFVLLFDQYRRKAQFSIAKIWASLTVAPFFKIEYERLENLPPPDVPAVYVSNHQSFLDIYTLLTLGRSFKFISKTGIFLFPIIGWAMLMLGVIPLKRMDSRSQMECLKRCMDLLKKGASVFFFPEGTRSKDGKLCAFKKGAFSVAAKVGVPVVPITVIGTGKIMPAGLEGILNPGSTPYNIKAEKSSITADFLVRLKFYHAWHRGMNPEVAEMAESRRSACCLHCKGN</sequence>
<proteinExistence type="predicted"/>
<protein>
    <submittedName>
        <fullName evidence="1">Uncharacterized protein</fullName>
    </submittedName>
</protein>
<dbReference type="Proteomes" id="UP000309997">
    <property type="component" value="Unassembled WGS sequence"/>
</dbReference>
<name>A0ACC4C6F4_POPAL</name>
<dbReference type="EMBL" id="RCHU02000006">
    <property type="protein sequence ID" value="KAL3586427.1"/>
    <property type="molecule type" value="Genomic_DNA"/>
</dbReference>
<comment type="caution">
    <text evidence="1">The sequence shown here is derived from an EMBL/GenBank/DDBJ whole genome shotgun (WGS) entry which is preliminary data.</text>
</comment>
<evidence type="ECO:0000313" key="1">
    <source>
        <dbReference type="EMBL" id="KAL3586427.1"/>
    </source>
</evidence>
<gene>
    <name evidence="1" type="ORF">D5086_013294</name>
</gene>